<dbReference type="InterPro" id="IPR011701">
    <property type="entry name" value="MFS"/>
</dbReference>
<feature type="transmembrane region" description="Helical" evidence="1">
    <location>
        <begin position="268"/>
        <end position="301"/>
    </location>
</feature>
<dbReference type="AlphaFoldDB" id="A0A955L7Y9"/>
<dbReference type="SUPFAM" id="SSF103473">
    <property type="entry name" value="MFS general substrate transporter"/>
    <property type="match status" value="1"/>
</dbReference>
<gene>
    <name evidence="2" type="ORF">KC717_01040</name>
</gene>
<dbReference type="PANTHER" id="PTHR23530">
    <property type="entry name" value="TRANSPORT PROTEIN-RELATED"/>
    <property type="match status" value="1"/>
</dbReference>
<dbReference type="Proteomes" id="UP000754563">
    <property type="component" value="Unassembled WGS sequence"/>
</dbReference>
<dbReference type="GO" id="GO:0022857">
    <property type="term" value="F:transmembrane transporter activity"/>
    <property type="evidence" value="ECO:0007669"/>
    <property type="project" value="InterPro"/>
</dbReference>
<feature type="transmembrane region" description="Helical" evidence="1">
    <location>
        <begin position="237"/>
        <end position="256"/>
    </location>
</feature>
<dbReference type="InterPro" id="IPR053160">
    <property type="entry name" value="MFS_DHA3_Transporter"/>
</dbReference>
<proteinExistence type="predicted"/>
<feature type="transmembrane region" description="Helical" evidence="1">
    <location>
        <begin position="197"/>
        <end position="217"/>
    </location>
</feature>
<feature type="transmembrane region" description="Helical" evidence="1">
    <location>
        <begin position="12"/>
        <end position="32"/>
    </location>
</feature>
<feature type="transmembrane region" description="Helical" evidence="1">
    <location>
        <begin position="91"/>
        <end position="109"/>
    </location>
</feature>
<keyword evidence="1" id="KW-0812">Transmembrane</keyword>
<dbReference type="Pfam" id="PF07690">
    <property type="entry name" value="MFS_1"/>
    <property type="match status" value="1"/>
</dbReference>
<name>A0A955L7Y9_9BACT</name>
<feature type="transmembrane region" description="Helical" evidence="1">
    <location>
        <begin position="130"/>
        <end position="151"/>
    </location>
</feature>
<keyword evidence="1" id="KW-0472">Membrane</keyword>
<protein>
    <submittedName>
        <fullName evidence="2">MFS transporter</fullName>
    </submittedName>
</protein>
<evidence type="ECO:0000313" key="3">
    <source>
        <dbReference type="Proteomes" id="UP000754563"/>
    </source>
</evidence>
<feature type="transmembrane region" description="Helical" evidence="1">
    <location>
        <begin position="337"/>
        <end position="370"/>
    </location>
</feature>
<dbReference type="EMBL" id="JAGQLH010000008">
    <property type="protein sequence ID" value="MCA9385214.1"/>
    <property type="molecule type" value="Genomic_DNA"/>
</dbReference>
<feature type="transmembrane region" description="Helical" evidence="1">
    <location>
        <begin position="67"/>
        <end position="85"/>
    </location>
</feature>
<dbReference type="InterPro" id="IPR036259">
    <property type="entry name" value="MFS_trans_sf"/>
</dbReference>
<evidence type="ECO:0000313" key="2">
    <source>
        <dbReference type="EMBL" id="MCA9385214.1"/>
    </source>
</evidence>
<sequence>MKTHLNKFLISEVLYYFSFWTILPFPLFGSYGLTTKDIFSLLAFYPLVVVFLEYPTGVIGDYFGHKFSSLLGVVVRFFFFLTLLYETDAVGFYYISMFLLALASALKSGSDTAYLKSLAGDEFKSGLSNMKSYSVAAVSISSLVGGIILLFAIKPIIYINIATSIIIIILLIPLPGFHNASDRSGNIFKHSFQSFGYLKALPYIGLLIALVGVTQGYLFSIKTLLNSLETITESNIFLISIAIGVSTFVRIVGFKLSVLLPKLKEYTVILSAIFVTVISALLNIPLLFIGVLLLHNIFFGIVEHRYEYKLSEGAPKAHRASLLSLASLVKRGTTALYLWFAGYILGIYSFAAMLYLTIILFGVILLGSLVVMTNFNSKALIHND</sequence>
<reference evidence="2" key="2">
    <citation type="journal article" date="2021" name="Microbiome">
        <title>Successional dynamics and alternative stable states in a saline activated sludge microbial community over 9 years.</title>
        <authorList>
            <person name="Wang Y."/>
            <person name="Ye J."/>
            <person name="Ju F."/>
            <person name="Liu L."/>
            <person name="Boyd J.A."/>
            <person name="Deng Y."/>
            <person name="Parks D.H."/>
            <person name="Jiang X."/>
            <person name="Yin X."/>
            <person name="Woodcroft B.J."/>
            <person name="Tyson G.W."/>
            <person name="Hugenholtz P."/>
            <person name="Polz M.F."/>
            <person name="Zhang T."/>
        </authorList>
    </citation>
    <scope>NUCLEOTIDE SEQUENCE</scope>
    <source>
        <strain evidence="2">HKST-UBA11</strain>
    </source>
</reference>
<reference evidence="2" key="1">
    <citation type="submission" date="2020-04" db="EMBL/GenBank/DDBJ databases">
        <authorList>
            <person name="Zhang T."/>
        </authorList>
    </citation>
    <scope>NUCLEOTIDE SEQUENCE</scope>
    <source>
        <strain evidence="2">HKST-UBA11</strain>
    </source>
</reference>
<dbReference type="Gene3D" id="1.20.1250.20">
    <property type="entry name" value="MFS general substrate transporter like domains"/>
    <property type="match status" value="1"/>
</dbReference>
<dbReference type="PANTHER" id="PTHR23530:SF1">
    <property type="entry name" value="PERMEASE, MAJOR FACILITATOR SUPERFAMILY-RELATED"/>
    <property type="match status" value="1"/>
</dbReference>
<accession>A0A955L7Y9</accession>
<feature type="transmembrane region" description="Helical" evidence="1">
    <location>
        <begin position="38"/>
        <end position="55"/>
    </location>
</feature>
<comment type="caution">
    <text evidence="2">The sequence shown here is derived from an EMBL/GenBank/DDBJ whole genome shotgun (WGS) entry which is preliminary data.</text>
</comment>
<feature type="transmembrane region" description="Helical" evidence="1">
    <location>
        <begin position="157"/>
        <end position="177"/>
    </location>
</feature>
<evidence type="ECO:0000256" key="1">
    <source>
        <dbReference type="SAM" id="Phobius"/>
    </source>
</evidence>
<organism evidence="2 3">
    <name type="scientific">Candidatus Dojkabacteria bacterium</name>
    <dbReference type="NCBI Taxonomy" id="2099670"/>
    <lineage>
        <taxon>Bacteria</taxon>
        <taxon>Candidatus Dojkabacteria</taxon>
    </lineage>
</organism>
<keyword evidence="1" id="KW-1133">Transmembrane helix</keyword>